<dbReference type="KEGG" id="pcx:LPB68_21810"/>
<reference evidence="2 3" key="1">
    <citation type="submission" date="2016-02" db="EMBL/GenBank/DDBJ databases">
        <title>Paenibacillus sp. LPB0068, isolated from Crassostrea gigas.</title>
        <authorList>
            <person name="Shin S.-K."/>
            <person name="Yi H."/>
        </authorList>
    </citation>
    <scope>NUCLEOTIDE SEQUENCE [LARGE SCALE GENOMIC DNA]</scope>
    <source>
        <strain evidence="2 3">LPB0068</strain>
    </source>
</reference>
<evidence type="ECO:0000313" key="2">
    <source>
        <dbReference type="EMBL" id="OAB75582.1"/>
    </source>
</evidence>
<protein>
    <recommendedName>
        <fullName evidence="1">HTH cro/C1-type domain-containing protein</fullName>
    </recommendedName>
</protein>
<dbReference type="Gene3D" id="1.10.260.40">
    <property type="entry name" value="lambda repressor-like DNA-binding domains"/>
    <property type="match status" value="1"/>
</dbReference>
<comment type="caution">
    <text evidence="2">The sequence shown here is derived from an EMBL/GenBank/DDBJ whole genome shotgun (WGS) entry which is preliminary data.</text>
</comment>
<dbReference type="PROSITE" id="PS50943">
    <property type="entry name" value="HTH_CROC1"/>
    <property type="match status" value="1"/>
</dbReference>
<keyword evidence="3" id="KW-1185">Reference proteome</keyword>
<dbReference type="OrthoDB" id="2923662at2"/>
<dbReference type="GO" id="GO:0003677">
    <property type="term" value="F:DNA binding"/>
    <property type="evidence" value="ECO:0007669"/>
    <property type="project" value="InterPro"/>
</dbReference>
<name>A0A167EIP8_9BACL</name>
<dbReference type="AlphaFoldDB" id="A0A167EIP8"/>
<organism evidence="2 3">
    <name type="scientific">Paenibacillus crassostreae</name>
    <dbReference type="NCBI Taxonomy" id="1763538"/>
    <lineage>
        <taxon>Bacteria</taxon>
        <taxon>Bacillati</taxon>
        <taxon>Bacillota</taxon>
        <taxon>Bacilli</taxon>
        <taxon>Bacillales</taxon>
        <taxon>Paenibacillaceae</taxon>
        <taxon>Paenibacillus</taxon>
    </lineage>
</organism>
<dbReference type="InterPro" id="IPR010982">
    <property type="entry name" value="Lambda_DNA-bd_dom_sf"/>
</dbReference>
<gene>
    <name evidence="2" type="ORF">PNBC_08100</name>
</gene>
<dbReference type="Proteomes" id="UP000077134">
    <property type="component" value="Unassembled WGS sequence"/>
</dbReference>
<dbReference type="EMBL" id="LSFN01000007">
    <property type="protein sequence ID" value="OAB75582.1"/>
    <property type="molecule type" value="Genomic_DNA"/>
</dbReference>
<evidence type="ECO:0000259" key="1">
    <source>
        <dbReference type="PROSITE" id="PS50943"/>
    </source>
</evidence>
<dbReference type="SUPFAM" id="SSF47413">
    <property type="entry name" value="lambda repressor-like DNA-binding domains"/>
    <property type="match status" value="1"/>
</dbReference>
<sequence length="96" mass="11128">MKTDTHVHDLQHLNVPDEYYAISVPKMEIIQTIKDRLVERNLSVRKLAVTIGMKHPQIVRVTSGENYNIETLLKILDALELEIVVQDKSKRSKSQY</sequence>
<evidence type="ECO:0000313" key="3">
    <source>
        <dbReference type="Proteomes" id="UP000077134"/>
    </source>
</evidence>
<dbReference type="SMART" id="SM00530">
    <property type="entry name" value="HTH_XRE"/>
    <property type="match status" value="1"/>
</dbReference>
<feature type="domain" description="HTH cro/C1-type" evidence="1">
    <location>
        <begin position="33"/>
        <end position="86"/>
    </location>
</feature>
<dbReference type="RefSeq" id="WP_068656983.1">
    <property type="nucleotide sequence ID" value="NZ_CP017773.1"/>
</dbReference>
<dbReference type="CDD" id="cd00093">
    <property type="entry name" value="HTH_XRE"/>
    <property type="match status" value="1"/>
</dbReference>
<proteinExistence type="predicted"/>
<dbReference type="Pfam" id="PF01381">
    <property type="entry name" value="HTH_3"/>
    <property type="match status" value="1"/>
</dbReference>
<dbReference type="InterPro" id="IPR001387">
    <property type="entry name" value="Cro/C1-type_HTH"/>
</dbReference>
<accession>A0A167EIP8</accession>